<comment type="catalytic activity">
    <reaction evidence="1">
        <text>ATP + protein L-histidine = ADP + protein N-phospho-L-histidine.</text>
        <dbReference type="EC" id="2.7.13.3"/>
    </reaction>
</comment>
<dbReference type="OrthoDB" id="9786919at2"/>
<dbReference type="SUPFAM" id="SSF55874">
    <property type="entry name" value="ATPase domain of HSP90 chaperone/DNA topoisomerase II/histidine kinase"/>
    <property type="match status" value="1"/>
</dbReference>
<dbReference type="HOGENOM" id="CLU_000445_89_3_11"/>
<dbReference type="STRING" id="742742.HMPREF9452_00244"/>
<dbReference type="Gene3D" id="3.30.565.10">
    <property type="entry name" value="Histidine kinase-like ATPase, C-terminal domain"/>
    <property type="match status" value="1"/>
</dbReference>
<dbReference type="GeneID" id="62759885"/>
<dbReference type="CDD" id="cd00075">
    <property type="entry name" value="HATPase"/>
    <property type="match status" value="1"/>
</dbReference>
<accession>G1WFY1</accession>
<keyword evidence="4" id="KW-0597">Phosphoprotein</keyword>
<evidence type="ECO:0000313" key="10">
    <source>
        <dbReference type="EMBL" id="EGX67923.1"/>
    </source>
</evidence>
<dbReference type="EC" id="2.7.13.3" evidence="3"/>
<dbReference type="CDD" id="cd00082">
    <property type="entry name" value="HisKA"/>
    <property type="match status" value="1"/>
</dbReference>
<dbReference type="InterPro" id="IPR036097">
    <property type="entry name" value="HisK_dim/P_sf"/>
</dbReference>
<comment type="caution">
    <text evidence="10">The sequence shown here is derived from an EMBL/GenBank/DDBJ whole genome shotgun (WGS) entry which is preliminary data.</text>
</comment>
<dbReference type="GO" id="GO:0005886">
    <property type="term" value="C:plasma membrane"/>
    <property type="evidence" value="ECO:0007669"/>
    <property type="project" value="UniProtKB-SubCell"/>
</dbReference>
<evidence type="ECO:0000256" key="3">
    <source>
        <dbReference type="ARBA" id="ARBA00012438"/>
    </source>
</evidence>
<evidence type="ECO:0000259" key="9">
    <source>
        <dbReference type="PROSITE" id="PS50109"/>
    </source>
</evidence>
<dbReference type="EMBL" id="ADLS01000004">
    <property type="protein sequence ID" value="EGX67923.1"/>
    <property type="molecule type" value="Genomic_DNA"/>
</dbReference>
<feature type="domain" description="Histidine kinase" evidence="9">
    <location>
        <begin position="185"/>
        <end position="402"/>
    </location>
</feature>
<keyword evidence="7" id="KW-0902">Two-component regulatory system</keyword>
<gene>
    <name evidence="10" type="ORF">HMPREF9452_00244</name>
</gene>
<dbReference type="Gene3D" id="1.10.287.130">
    <property type="match status" value="1"/>
</dbReference>
<dbReference type="GO" id="GO:0004721">
    <property type="term" value="F:phosphoprotein phosphatase activity"/>
    <property type="evidence" value="ECO:0007669"/>
    <property type="project" value="TreeGrafter"/>
</dbReference>
<dbReference type="Pfam" id="PF00512">
    <property type="entry name" value="HisKA"/>
    <property type="match status" value="1"/>
</dbReference>
<evidence type="ECO:0000313" key="11">
    <source>
        <dbReference type="Proteomes" id="UP000004830"/>
    </source>
</evidence>
<reference evidence="10 11" key="1">
    <citation type="submission" date="2011-06" db="EMBL/GenBank/DDBJ databases">
        <title>The Genome Sequence of Collinsella tanakaei YIT 12063.</title>
        <authorList>
            <consortium name="The Broad Institute Genome Sequencing Platform"/>
            <person name="Earl A."/>
            <person name="Ward D."/>
            <person name="Feldgarden M."/>
            <person name="Gevers D."/>
            <person name="Morotomi M."/>
            <person name="Young S.K."/>
            <person name="Zeng Q."/>
            <person name="Gargeya S."/>
            <person name="Fitzgerald M."/>
            <person name="Haas B."/>
            <person name="Abouelleil A."/>
            <person name="Alvarado L."/>
            <person name="Arachchi H.M."/>
            <person name="Berlin A."/>
            <person name="Brown A."/>
            <person name="Chapman S.B."/>
            <person name="Chen Z."/>
            <person name="Dunbar C."/>
            <person name="Freedman E."/>
            <person name="Gearin G."/>
            <person name="Gellesch M."/>
            <person name="Goldberg J."/>
            <person name="Griggs A."/>
            <person name="Gujja S."/>
            <person name="Heiman D."/>
            <person name="Howarth C."/>
            <person name="Larson L."/>
            <person name="Lui A."/>
            <person name="MacDonald P.J.P."/>
            <person name="Mehta T."/>
            <person name="Montmayeur A."/>
            <person name="Murphy C."/>
            <person name="Neiman D."/>
            <person name="Pearson M."/>
            <person name="Priest M."/>
            <person name="Roberts A."/>
            <person name="Saif S."/>
            <person name="Shea T."/>
            <person name="Shenoy N."/>
            <person name="Sisk P."/>
            <person name="Stolte C."/>
            <person name="Sykes S."/>
            <person name="Wortman J."/>
            <person name="Nusbaum C."/>
            <person name="Birren B."/>
        </authorList>
    </citation>
    <scope>NUCLEOTIDE SEQUENCE [LARGE SCALE GENOMIC DNA]</scope>
    <source>
        <strain evidence="10 11">YIT 12063</strain>
    </source>
</reference>
<dbReference type="PANTHER" id="PTHR45453">
    <property type="entry name" value="PHOSPHATE REGULON SENSOR PROTEIN PHOR"/>
    <property type="match status" value="1"/>
</dbReference>
<name>G1WFY1_9ACTN</name>
<dbReference type="GO" id="GO:0000155">
    <property type="term" value="F:phosphorelay sensor kinase activity"/>
    <property type="evidence" value="ECO:0007669"/>
    <property type="project" value="InterPro"/>
</dbReference>
<protein>
    <recommendedName>
        <fullName evidence="8">Sensor-like histidine kinase SenX3</fullName>
        <ecNumber evidence="3">2.7.13.3</ecNumber>
    </recommendedName>
</protein>
<dbReference type="SMART" id="SM00388">
    <property type="entry name" value="HisKA"/>
    <property type="match status" value="1"/>
</dbReference>
<proteinExistence type="predicted"/>
<dbReference type="PRINTS" id="PR00344">
    <property type="entry name" value="BCTRLSENSOR"/>
</dbReference>
<dbReference type="PANTHER" id="PTHR45453:SF1">
    <property type="entry name" value="PHOSPHATE REGULON SENSOR PROTEIN PHOR"/>
    <property type="match status" value="1"/>
</dbReference>
<evidence type="ECO:0000256" key="8">
    <source>
        <dbReference type="ARBA" id="ARBA00039401"/>
    </source>
</evidence>
<comment type="subcellular location">
    <subcellularLocation>
        <location evidence="2">Cell membrane</location>
    </subcellularLocation>
</comment>
<evidence type="ECO:0000256" key="1">
    <source>
        <dbReference type="ARBA" id="ARBA00000085"/>
    </source>
</evidence>
<dbReference type="GO" id="GO:0016036">
    <property type="term" value="P:cellular response to phosphate starvation"/>
    <property type="evidence" value="ECO:0007669"/>
    <property type="project" value="TreeGrafter"/>
</dbReference>
<dbReference type="InterPro" id="IPR003594">
    <property type="entry name" value="HATPase_dom"/>
</dbReference>
<evidence type="ECO:0000256" key="6">
    <source>
        <dbReference type="ARBA" id="ARBA00022777"/>
    </source>
</evidence>
<evidence type="ECO:0000256" key="7">
    <source>
        <dbReference type="ARBA" id="ARBA00023012"/>
    </source>
</evidence>
<organism evidence="10 11">
    <name type="scientific">Collinsella tanakaei YIT 12063</name>
    <dbReference type="NCBI Taxonomy" id="742742"/>
    <lineage>
        <taxon>Bacteria</taxon>
        <taxon>Bacillati</taxon>
        <taxon>Actinomycetota</taxon>
        <taxon>Coriobacteriia</taxon>
        <taxon>Coriobacteriales</taxon>
        <taxon>Coriobacteriaceae</taxon>
        <taxon>Collinsella</taxon>
    </lineage>
</organism>
<dbReference type="PROSITE" id="PS50109">
    <property type="entry name" value="HIS_KIN"/>
    <property type="match status" value="1"/>
</dbReference>
<dbReference type="InterPro" id="IPR005467">
    <property type="entry name" value="His_kinase_dom"/>
</dbReference>
<dbReference type="AlphaFoldDB" id="G1WFY1"/>
<keyword evidence="6" id="KW-0418">Kinase</keyword>
<dbReference type="SUPFAM" id="SSF47384">
    <property type="entry name" value="Homodimeric domain of signal transducing histidine kinase"/>
    <property type="match status" value="1"/>
</dbReference>
<evidence type="ECO:0000256" key="5">
    <source>
        <dbReference type="ARBA" id="ARBA00022679"/>
    </source>
</evidence>
<sequence length="407" mass="44066">MKMRTMQGVLCRRRACAGLALSLVAYTLGFIALISLCRALFADSLSVVIADATSTWVSVPDSQVDLYRMLGMQEGSMADGLHRFRDLSDYHAVVGFIEGPLVWSAYGVGLVVIAALRIHIVALDLDSVIWALSQASTNNGSLVAPKLPEHLAQAQLELERLGERVESAFHVAEAAESRKNELVAYLAHDIKTPLTSVIGYLALLAEEPDLPYEKRERFASAALDRARRLDGMMDEFFEITRYNLGSIPVEREQVDAVMLAEQVADELLPAASGRGVSIAVHAPDRPVDSFIDPDKMARVLGNILKNAVAFANPSTEVLLNVHIEGESVVFAVEDTGREISSEHLVHIFEKFYRVDGARSTGRGGAGLGLAISKEIVAAHGGDITATSESGHTVFIIRIPCSCSANKK</sequence>
<dbReference type="SMART" id="SM00387">
    <property type="entry name" value="HATPase_c"/>
    <property type="match status" value="1"/>
</dbReference>
<dbReference type="Pfam" id="PF02518">
    <property type="entry name" value="HATPase_c"/>
    <property type="match status" value="1"/>
</dbReference>
<dbReference type="PATRIC" id="fig|742742.3.peg.240"/>
<dbReference type="InterPro" id="IPR004358">
    <property type="entry name" value="Sig_transdc_His_kin-like_C"/>
</dbReference>
<dbReference type="InterPro" id="IPR050351">
    <property type="entry name" value="BphY/WalK/GraS-like"/>
</dbReference>
<dbReference type="RefSeq" id="WP_009140281.1">
    <property type="nucleotide sequence ID" value="NZ_JH126467.1"/>
</dbReference>
<dbReference type="Proteomes" id="UP000004830">
    <property type="component" value="Unassembled WGS sequence"/>
</dbReference>
<dbReference type="InterPro" id="IPR003661">
    <property type="entry name" value="HisK_dim/P_dom"/>
</dbReference>
<keyword evidence="5" id="KW-0808">Transferase</keyword>
<dbReference type="FunFam" id="3.30.565.10:FF:000006">
    <property type="entry name" value="Sensor histidine kinase WalK"/>
    <property type="match status" value="1"/>
</dbReference>
<evidence type="ECO:0000256" key="4">
    <source>
        <dbReference type="ARBA" id="ARBA00022553"/>
    </source>
</evidence>
<dbReference type="InterPro" id="IPR036890">
    <property type="entry name" value="HATPase_C_sf"/>
</dbReference>
<evidence type="ECO:0000256" key="2">
    <source>
        <dbReference type="ARBA" id="ARBA00004236"/>
    </source>
</evidence>
<dbReference type="eggNOG" id="COG2205">
    <property type="taxonomic scope" value="Bacteria"/>
</dbReference>
<keyword evidence="11" id="KW-1185">Reference proteome</keyword>